<dbReference type="Proteomes" id="UP000812013">
    <property type="component" value="Unassembled WGS sequence"/>
</dbReference>
<dbReference type="InterPro" id="IPR050266">
    <property type="entry name" value="AB_hydrolase_sf"/>
</dbReference>
<feature type="region of interest" description="Disordered" evidence="2">
    <location>
        <begin position="1"/>
        <end position="31"/>
    </location>
</feature>
<accession>A0ABS6ZBA7</accession>
<evidence type="ECO:0000256" key="1">
    <source>
        <dbReference type="ARBA" id="ARBA00022801"/>
    </source>
</evidence>
<evidence type="ECO:0000256" key="2">
    <source>
        <dbReference type="SAM" id="MobiDB-lite"/>
    </source>
</evidence>
<dbReference type="GO" id="GO:0016787">
    <property type="term" value="F:hydrolase activity"/>
    <property type="evidence" value="ECO:0007669"/>
    <property type="project" value="UniProtKB-KW"/>
</dbReference>
<dbReference type="EMBL" id="WTFF01000214">
    <property type="protein sequence ID" value="MBW5485055.1"/>
    <property type="molecule type" value="Genomic_DNA"/>
</dbReference>
<dbReference type="InterPro" id="IPR000073">
    <property type="entry name" value="AB_hydrolase_1"/>
</dbReference>
<dbReference type="PANTHER" id="PTHR43798">
    <property type="entry name" value="MONOACYLGLYCEROL LIPASE"/>
    <property type="match status" value="1"/>
</dbReference>
<keyword evidence="5" id="KW-1185">Reference proteome</keyword>
<proteinExistence type="predicted"/>
<feature type="domain" description="AB hydrolase-1" evidence="3">
    <location>
        <begin position="36"/>
        <end position="255"/>
    </location>
</feature>
<dbReference type="Pfam" id="PF00561">
    <property type="entry name" value="Abhydrolase_1"/>
    <property type="match status" value="1"/>
</dbReference>
<name>A0ABS6ZBA7_9ACTN</name>
<evidence type="ECO:0000313" key="4">
    <source>
        <dbReference type="EMBL" id="MBW5485055.1"/>
    </source>
</evidence>
<sequence>MTADSHERSDRPPREVRIPTPDGGRLWAERNGTGSPVVLLHGAGMDSRLWDAIAPELTRHHDVIRYDARGLGRSTPPDKPFSDVEDLRAVLDHFGLRRAALVGLSMGGETALDFTLAHPERVAALALVGASVSGHAWPDSPELTAYAAARRAHETATLAELELSVWASMGRTAPGGELIETMVAANAERRIVSEQHCVVSPGRDAEPHLADIAAPTLVVHGDHDHPEIAVIAERLVTDIPGAHGETIPNADHYLPLRAPERLTELLLSHLP</sequence>
<dbReference type="Gene3D" id="3.40.50.1820">
    <property type="entry name" value="alpha/beta hydrolase"/>
    <property type="match status" value="1"/>
</dbReference>
<feature type="compositionally biased region" description="Basic and acidic residues" evidence="2">
    <location>
        <begin position="1"/>
        <end position="17"/>
    </location>
</feature>
<reference evidence="4 5" key="1">
    <citation type="submission" date="2019-12" db="EMBL/GenBank/DDBJ databases">
        <title>Genome sequence of Streptomyces bambusae.</title>
        <authorList>
            <person name="Bansal K."/>
            <person name="Choksket S."/>
            <person name="Korpole S."/>
            <person name="Patil P.B."/>
        </authorList>
    </citation>
    <scope>NUCLEOTIDE SEQUENCE [LARGE SCALE GENOMIC DNA]</scope>
    <source>
        <strain evidence="4 5">SK60</strain>
    </source>
</reference>
<evidence type="ECO:0000259" key="3">
    <source>
        <dbReference type="Pfam" id="PF00561"/>
    </source>
</evidence>
<dbReference type="PRINTS" id="PR00111">
    <property type="entry name" value="ABHYDROLASE"/>
</dbReference>
<organism evidence="4 5">
    <name type="scientific">Streptomyces bambusae</name>
    <dbReference type="NCBI Taxonomy" id="1550616"/>
    <lineage>
        <taxon>Bacteria</taxon>
        <taxon>Bacillati</taxon>
        <taxon>Actinomycetota</taxon>
        <taxon>Actinomycetes</taxon>
        <taxon>Kitasatosporales</taxon>
        <taxon>Streptomycetaceae</taxon>
        <taxon>Streptomyces</taxon>
    </lineage>
</organism>
<dbReference type="SUPFAM" id="SSF53474">
    <property type="entry name" value="alpha/beta-Hydrolases"/>
    <property type="match status" value="1"/>
</dbReference>
<comment type="caution">
    <text evidence="4">The sequence shown here is derived from an EMBL/GenBank/DDBJ whole genome shotgun (WGS) entry which is preliminary data.</text>
</comment>
<gene>
    <name evidence="4" type="ORF">GPJ59_25035</name>
</gene>
<protein>
    <submittedName>
        <fullName evidence="4">Alpha/beta fold hydrolase</fullName>
    </submittedName>
</protein>
<dbReference type="InterPro" id="IPR029058">
    <property type="entry name" value="AB_hydrolase_fold"/>
</dbReference>
<evidence type="ECO:0000313" key="5">
    <source>
        <dbReference type="Proteomes" id="UP000812013"/>
    </source>
</evidence>
<keyword evidence="1 4" id="KW-0378">Hydrolase</keyword>
<dbReference type="PANTHER" id="PTHR43798:SF31">
    <property type="entry name" value="AB HYDROLASE SUPERFAMILY PROTEIN YCLE"/>
    <property type="match status" value="1"/>
</dbReference>
<dbReference type="RefSeq" id="WP_219669964.1">
    <property type="nucleotide sequence ID" value="NZ_WTFF01000214.1"/>
</dbReference>